<dbReference type="InterPro" id="IPR016181">
    <property type="entry name" value="Acyl_CoA_acyltransferase"/>
</dbReference>
<gene>
    <name evidence="2" type="ORF">ACFQHK_05160</name>
</gene>
<protein>
    <submittedName>
        <fullName evidence="2">GNAT family N-acetyltransferase</fullName>
        <ecNumber evidence="2">2.3.1.-</ecNumber>
    </submittedName>
</protein>
<dbReference type="Gene3D" id="3.40.630.30">
    <property type="match status" value="1"/>
</dbReference>
<dbReference type="EC" id="2.3.1.-" evidence="2"/>
<accession>A0ABD5U8P4</accession>
<dbReference type="GO" id="GO:0016746">
    <property type="term" value="F:acyltransferase activity"/>
    <property type="evidence" value="ECO:0007669"/>
    <property type="project" value="UniProtKB-KW"/>
</dbReference>
<reference evidence="2 3" key="1">
    <citation type="journal article" date="2019" name="Int. J. Syst. Evol. Microbiol.">
        <title>The Global Catalogue of Microorganisms (GCM) 10K type strain sequencing project: providing services to taxonomists for standard genome sequencing and annotation.</title>
        <authorList>
            <consortium name="The Broad Institute Genomics Platform"/>
            <consortium name="The Broad Institute Genome Sequencing Center for Infectious Disease"/>
            <person name="Wu L."/>
            <person name="Ma J."/>
        </authorList>
    </citation>
    <scope>NUCLEOTIDE SEQUENCE [LARGE SCALE GENOMIC DNA]</scope>
    <source>
        <strain evidence="2 3">PSRA2</strain>
    </source>
</reference>
<dbReference type="SUPFAM" id="SSF55729">
    <property type="entry name" value="Acyl-CoA N-acyltransferases (Nat)"/>
    <property type="match status" value="1"/>
</dbReference>
<dbReference type="Pfam" id="PF13480">
    <property type="entry name" value="Acetyltransf_6"/>
    <property type="match status" value="1"/>
</dbReference>
<evidence type="ECO:0000313" key="3">
    <source>
        <dbReference type="Proteomes" id="UP001596406"/>
    </source>
</evidence>
<keyword evidence="2" id="KW-0808">Transferase</keyword>
<keyword evidence="3" id="KW-1185">Reference proteome</keyword>
<dbReference type="Proteomes" id="UP001596406">
    <property type="component" value="Unassembled WGS sequence"/>
</dbReference>
<keyword evidence="2" id="KW-0012">Acyltransferase</keyword>
<comment type="caution">
    <text evidence="2">The sequence shown here is derived from an EMBL/GenBank/DDBJ whole genome shotgun (WGS) entry which is preliminary data.</text>
</comment>
<dbReference type="InterPro" id="IPR038740">
    <property type="entry name" value="BioF2-like_GNAT_dom"/>
</dbReference>
<organism evidence="2 3">
    <name type="scientific">Halomarina ordinaria</name>
    <dbReference type="NCBI Taxonomy" id="3033939"/>
    <lineage>
        <taxon>Archaea</taxon>
        <taxon>Methanobacteriati</taxon>
        <taxon>Methanobacteriota</taxon>
        <taxon>Stenosarchaea group</taxon>
        <taxon>Halobacteria</taxon>
        <taxon>Halobacteriales</taxon>
        <taxon>Natronomonadaceae</taxon>
        <taxon>Halomarina</taxon>
    </lineage>
</organism>
<name>A0ABD5U8P4_9EURY</name>
<feature type="domain" description="BioF2-like acetyltransferase" evidence="1">
    <location>
        <begin position="169"/>
        <end position="304"/>
    </location>
</feature>
<proteinExistence type="predicted"/>
<dbReference type="RefSeq" id="WP_304447590.1">
    <property type="nucleotide sequence ID" value="NZ_JARRAH010000001.1"/>
</dbReference>
<dbReference type="AlphaFoldDB" id="A0ABD5U8P4"/>
<dbReference type="EMBL" id="JBHSXM010000001">
    <property type="protein sequence ID" value="MFC6835895.1"/>
    <property type="molecule type" value="Genomic_DNA"/>
</dbReference>
<sequence>MSIRVEAAGPGARRRWDDWVARAAAAMPLHYLGPLRVLERATGATLYPLVGYRGEEPVGLFPAFVTRRGPLAHVTSPPEGHGVAALGPVLLPGGTTKQRTREHRHREFVGGCLDWLDDHVSPDAVTVRTTTGYDDVRPFVWAGFEATLDYTYLLDIDRDDEALLGGMSRSLRRTLRDADEFDCEIHEGGRPAARRIVRHAVERYADLGEPYYGASPSLVADLYRAAPAGSVRAYACTVDGRVEGGLVTFEHDETVTWWQGGAKPAVSIPVNDLVTWHVVRDARDRGYTRYDLFGAGSPRTADYKSQFGPRIDRVFNLRRTSGPYRAAEELYGRVPTRALGVVGW</sequence>
<evidence type="ECO:0000313" key="2">
    <source>
        <dbReference type="EMBL" id="MFC6835895.1"/>
    </source>
</evidence>
<evidence type="ECO:0000259" key="1">
    <source>
        <dbReference type="Pfam" id="PF13480"/>
    </source>
</evidence>